<reference evidence="1 2" key="1">
    <citation type="submission" date="2021-03" db="EMBL/GenBank/DDBJ databases">
        <title>Sequencing the genomes of 1000 actinobacteria strains.</title>
        <authorList>
            <person name="Klenk H.-P."/>
        </authorList>
    </citation>
    <scope>NUCLEOTIDE SEQUENCE [LARGE SCALE GENOMIC DNA]</scope>
    <source>
        <strain evidence="1 2">DSM 45510</strain>
    </source>
</reference>
<sequence>MAERQDNLLTRQRSIAAPADLVLNTAADVTQVPAWLPGPVRLVDPGQIDVRAGSGTIHVAAGDGGESAYEVVVDPARQVLSWTPADPGGWPGELRVSDGGAGSSVAELRVRPPGSPAGVAEHLDRALDGLAVAVAQNFNVS</sequence>
<keyword evidence="2" id="KW-1185">Reference proteome</keyword>
<protein>
    <submittedName>
        <fullName evidence="1">Uncharacterized protein YndB with AHSA1/START domain</fullName>
    </submittedName>
</protein>
<dbReference type="Gene3D" id="3.30.530.20">
    <property type="match status" value="1"/>
</dbReference>
<dbReference type="SUPFAM" id="SSF55961">
    <property type="entry name" value="Bet v1-like"/>
    <property type="match status" value="1"/>
</dbReference>
<dbReference type="InterPro" id="IPR023393">
    <property type="entry name" value="START-like_dom_sf"/>
</dbReference>
<gene>
    <name evidence="1" type="ORF">JOM49_005746</name>
</gene>
<proteinExistence type="predicted"/>
<comment type="caution">
    <text evidence="1">The sequence shown here is derived from an EMBL/GenBank/DDBJ whole genome shotgun (WGS) entry which is preliminary data.</text>
</comment>
<dbReference type="Proteomes" id="UP000741013">
    <property type="component" value="Unassembled WGS sequence"/>
</dbReference>
<accession>A0ABS4PZ87</accession>
<organism evidence="1 2">
    <name type="scientific">Amycolatopsis magusensis</name>
    <dbReference type="NCBI Taxonomy" id="882444"/>
    <lineage>
        <taxon>Bacteria</taxon>
        <taxon>Bacillati</taxon>
        <taxon>Actinomycetota</taxon>
        <taxon>Actinomycetes</taxon>
        <taxon>Pseudonocardiales</taxon>
        <taxon>Pseudonocardiaceae</taxon>
        <taxon>Amycolatopsis</taxon>
    </lineage>
</organism>
<dbReference type="RefSeq" id="WP_209667269.1">
    <property type="nucleotide sequence ID" value="NZ_JAGGMS010000001.1"/>
</dbReference>
<evidence type="ECO:0000313" key="2">
    <source>
        <dbReference type="Proteomes" id="UP000741013"/>
    </source>
</evidence>
<name>A0ABS4PZ87_9PSEU</name>
<dbReference type="EMBL" id="JAGGMS010000001">
    <property type="protein sequence ID" value="MBP2184220.1"/>
    <property type="molecule type" value="Genomic_DNA"/>
</dbReference>
<evidence type="ECO:0000313" key="1">
    <source>
        <dbReference type="EMBL" id="MBP2184220.1"/>
    </source>
</evidence>